<proteinExistence type="predicted"/>
<keyword evidence="2" id="KW-1185">Reference proteome</keyword>
<reference evidence="1" key="1">
    <citation type="submission" date="2020-10" db="EMBL/GenBank/DDBJ databases">
        <authorList>
            <person name="Kikuchi T."/>
        </authorList>
    </citation>
    <scope>NUCLEOTIDE SEQUENCE</scope>
    <source>
        <strain evidence="1">NKZ352</strain>
    </source>
</reference>
<protein>
    <submittedName>
        <fullName evidence="1">Uncharacterized protein</fullName>
    </submittedName>
</protein>
<comment type="caution">
    <text evidence="1">The sequence shown here is derived from an EMBL/GenBank/DDBJ whole genome shotgun (WGS) entry which is preliminary data.</text>
</comment>
<dbReference type="AlphaFoldDB" id="A0A8S1H2N8"/>
<gene>
    <name evidence="1" type="ORF">CAUJ_LOCUS5938</name>
</gene>
<sequence length="96" mass="11458">MPTDNQPEKNGKNRLSRKRCSLGGLDLEVKRVALTKMHSLPEVRERFEHYEDRIPHERPRFFVPLLRDMMSRIMIKGVFLELLMRRVDPGRPEVFN</sequence>
<organism evidence="1 2">
    <name type="scientific">Caenorhabditis auriculariae</name>
    <dbReference type="NCBI Taxonomy" id="2777116"/>
    <lineage>
        <taxon>Eukaryota</taxon>
        <taxon>Metazoa</taxon>
        <taxon>Ecdysozoa</taxon>
        <taxon>Nematoda</taxon>
        <taxon>Chromadorea</taxon>
        <taxon>Rhabditida</taxon>
        <taxon>Rhabditina</taxon>
        <taxon>Rhabditomorpha</taxon>
        <taxon>Rhabditoidea</taxon>
        <taxon>Rhabditidae</taxon>
        <taxon>Peloderinae</taxon>
        <taxon>Caenorhabditis</taxon>
    </lineage>
</organism>
<dbReference type="EMBL" id="CAJGYM010000013">
    <property type="protein sequence ID" value="CAD6190019.1"/>
    <property type="molecule type" value="Genomic_DNA"/>
</dbReference>
<name>A0A8S1H2N8_9PELO</name>
<evidence type="ECO:0000313" key="2">
    <source>
        <dbReference type="Proteomes" id="UP000835052"/>
    </source>
</evidence>
<accession>A0A8S1H2N8</accession>
<dbReference type="Proteomes" id="UP000835052">
    <property type="component" value="Unassembled WGS sequence"/>
</dbReference>
<evidence type="ECO:0000313" key="1">
    <source>
        <dbReference type="EMBL" id="CAD6190019.1"/>
    </source>
</evidence>